<dbReference type="Pfam" id="PF07204">
    <property type="entry name" value="Orthoreo_P10"/>
    <property type="match status" value="1"/>
</dbReference>
<keyword evidence="9" id="KW-1185">Reference proteome</keyword>
<evidence type="ECO:0000256" key="1">
    <source>
        <dbReference type="ARBA" id="ARBA00004370"/>
    </source>
</evidence>
<evidence type="ECO:0000313" key="8">
    <source>
        <dbReference type="Ensembl" id="ENSHHUP00000019228.1"/>
    </source>
</evidence>
<feature type="transmembrane region" description="Helical" evidence="6">
    <location>
        <begin position="195"/>
        <end position="228"/>
    </location>
</feature>
<dbReference type="InterPro" id="IPR009854">
    <property type="entry name" value="Orthoreo_P10"/>
</dbReference>
<dbReference type="Ensembl" id="ENSHHUT00000019930.1">
    <property type="protein sequence ID" value="ENSHHUP00000019228.1"/>
    <property type="gene ID" value="ENSHHUG00000012014.1"/>
</dbReference>
<dbReference type="GeneTree" id="ENSGT00970000194096"/>
<dbReference type="InterPro" id="IPR015631">
    <property type="entry name" value="CD2/SLAM_rcpt"/>
</dbReference>
<organism evidence="8 9">
    <name type="scientific">Hucho hucho</name>
    <name type="common">huchen</name>
    <dbReference type="NCBI Taxonomy" id="62062"/>
    <lineage>
        <taxon>Eukaryota</taxon>
        <taxon>Metazoa</taxon>
        <taxon>Chordata</taxon>
        <taxon>Craniata</taxon>
        <taxon>Vertebrata</taxon>
        <taxon>Euteleostomi</taxon>
        <taxon>Actinopterygii</taxon>
        <taxon>Neopterygii</taxon>
        <taxon>Teleostei</taxon>
        <taxon>Protacanthopterygii</taxon>
        <taxon>Salmoniformes</taxon>
        <taxon>Salmonidae</taxon>
        <taxon>Salmoninae</taxon>
        <taxon>Hucho</taxon>
    </lineage>
</organism>
<evidence type="ECO:0000256" key="2">
    <source>
        <dbReference type="ARBA" id="ARBA00022729"/>
    </source>
</evidence>
<dbReference type="SUPFAM" id="SSF48726">
    <property type="entry name" value="Immunoglobulin"/>
    <property type="match status" value="2"/>
</dbReference>
<feature type="region of interest" description="Disordered" evidence="5">
    <location>
        <begin position="287"/>
        <end position="314"/>
    </location>
</feature>
<dbReference type="PROSITE" id="PS50835">
    <property type="entry name" value="IG_LIKE"/>
    <property type="match status" value="1"/>
</dbReference>
<keyword evidence="2" id="KW-0732">Signal</keyword>
<dbReference type="CDD" id="cd00096">
    <property type="entry name" value="Ig"/>
    <property type="match status" value="1"/>
</dbReference>
<dbReference type="InterPro" id="IPR013783">
    <property type="entry name" value="Ig-like_fold"/>
</dbReference>
<dbReference type="InterPro" id="IPR007110">
    <property type="entry name" value="Ig-like_dom"/>
</dbReference>
<feature type="transmembrane region" description="Helical" evidence="6">
    <location>
        <begin position="384"/>
        <end position="401"/>
    </location>
</feature>
<evidence type="ECO:0000313" key="9">
    <source>
        <dbReference type="Proteomes" id="UP000314982"/>
    </source>
</evidence>
<dbReference type="InterPro" id="IPR036179">
    <property type="entry name" value="Ig-like_dom_sf"/>
</dbReference>
<feature type="transmembrane region" description="Helical" evidence="6">
    <location>
        <begin position="249"/>
        <end position="271"/>
    </location>
</feature>
<dbReference type="AlphaFoldDB" id="A0A4W5KPL3"/>
<dbReference type="PANTHER" id="PTHR12080">
    <property type="entry name" value="SIGNALING LYMPHOCYTIC ACTIVATION MOLECULE"/>
    <property type="match status" value="1"/>
</dbReference>
<feature type="domain" description="Ig-like" evidence="7">
    <location>
        <begin position="76"/>
        <end position="178"/>
    </location>
</feature>
<keyword evidence="6" id="KW-1133">Transmembrane helix</keyword>
<evidence type="ECO:0000256" key="3">
    <source>
        <dbReference type="ARBA" id="ARBA00023136"/>
    </source>
</evidence>
<accession>A0A4W5KPL3</accession>
<comment type="subcellular location">
    <subcellularLocation>
        <location evidence="1">Membrane</location>
    </subcellularLocation>
</comment>
<dbReference type="GO" id="GO:0016020">
    <property type="term" value="C:membrane"/>
    <property type="evidence" value="ECO:0007669"/>
    <property type="project" value="UniProtKB-SubCell"/>
</dbReference>
<proteinExistence type="predicted"/>
<reference evidence="8" key="3">
    <citation type="submission" date="2025-09" db="UniProtKB">
        <authorList>
            <consortium name="Ensembl"/>
        </authorList>
    </citation>
    <scope>IDENTIFICATION</scope>
</reference>
<sequence>MVPYGTLFFSSIIDSCDHYFQHGSLFSIPLKYTDLLLKEITWKHNGNVILKRKNGIFKTGKAGDILDDGSLQLKDPKLTNEGTYTAEVFNSKGESIKEELFRLCMKVSKPSVQINCSAKDVIFTCTLTNTEGVTFKWSRNGKLLSGETKPTLTIGLTQLKKPDTFTCSAVDKVSTETSDIIKPACNAVSKSGGHLLFGFDFLTMVCILAGGGGLVLLLIIITLVCCCLSRRKSQMRFEGNRSGPKLKRLWLLCWCSVHRNIYGIYSIFLLFTPSFHLFILLHRGKRVETSPPDQDPAAFSPRGPEAKAETPRWGPTWFHGPQAHGQSLQPEPRLEGGLHRHQWMTMRSSPHLYPSQEERPSPPQAMSLETGLGLLSDPRKGVPAVYMLKMLFSNQMLLFYLRNRKLRKKHPHSVLLYK</sequence>
<dbReference type="Proteomes" id="UP000314982">
    <property type="component" value="Unassembled WGS sequence"/>
</dbReference>
<dbReference type="STRING" id="62062.ENSHHUP00000019228"/>
<keyword evidence="3 6" id="KW-0472">Membrane</keyword>
<evidence type="ECO:0000256" key="5">
    <source>
        <dbReference type="SAM" id="MobiDB-lite"/>
    </source>
</evidence>
<protein>
    <recommendedName>
        <fullName evidence="7">Ig-like domain-containing protein</fullName>
    </recommendedName>
</protein>
<dbReference type="Gene3D" id="2.60.40.10">
    <property type="entry name" value="Immunoglobulins"/>
    <property type="match status" value="2"/>
</dbReference>
<keyword evidence="6" id="KW-0812">Transmembrane</keyword>
<reference evidence="9" key="1">
    <citation type="submission" date="2018-06" db="EMBL/GenBank/DDBJ databases">
        <title>Genome assembly of Danube salmon.</title>
        <authorList>
            <person name="Macqueen D.J."/>
            <person name="Gundappa M.K."/>
        </authorList>
    </citation>
    <scope>NUCLEOTIDE SEQUENCE [LARGE SCALE GENOMIC DNA]</scope>
</reference>
<evidence type="ECO:0000256" key="6">
    <source>
        <dbReference type="SAM" id="Phobius"/>
    </source>
</evidence>
<keyword evidence="4" id="KW-0325">Glycoprotein</keyword>
<name>A0A4W5KPL3_9TELE</name>
<evidence type="ECO:0000256" key="4">
    <source>
        <dbReference type="ARBA" id="ARBA00023180"/>
    </source>
</evidence>
<evidence type="ECO:0000259" key="7">
    <source>
        <dbReference type="PROSITE" id="PS50835"/>
    </source>
</evidence>
<dbReference type="PANTHER" id="PTHR12080:SF48">
    <property type="entry name" value="IMMUNOGLOBULIN SUBTYPE DOMAIN-CONTAINING PROTEIN"/>
    <property type="match status" value="1"/>
</dbReference>
<reference evidence="8" key="2">
    <citation type="submission" date="2025-08" db="UniProtKB">
        <authorList>
            <consortium name="Ensembl"/>
        </authorList>
    </citation>
    <scope>IDENTIFICATION</scope>
</reference>